<name>A0A6L6GCJ9_9GAMM</name>
<keyword evidence="1" id="KW-1133">Transmembrane helix</keyword>
<sequence>MWSCRLNRIKSDNMQSSIANSETVTEKQVDQTFAHMQGENHSIYFLTKIGRWQYLIELFIGSVLLALVLVLAEAQGWSGLSFERFIQYVLYIDWVLLCFVTLVEYFQKTLIKVHLAQSFVMGFLLLQLIIFSTSVGLNFFIHLGENLGLENLSLNALFNNIGLHLGYGILLGAFCFRYLYVREQWVQQQNSELRSRVDALQARIHPHFLFNSLNNVISLIAIDPDKAEQMLLNLSRLFRASLQELKLVSLADEIELCQKYLEIEQIRLGDRLNVDWKFENKQLFNQTQIPLLTLQPLLENSIFHGVEKILAKSTISILVEVLDNHVNIVVTNPFIINDVAQCQSHGIAIKNIKQRLQAYYGSSVTFRTFSSNQIYTTVVQYRYK</sequence>
<dbReference type="GO" id="GO:0000155">
    <property type="term" value="F:phosphorelay sensor kinase activity"/>
    <property type="evidence" value="ECO:0007669"/>
    <property type="project" value="InterPro"/>
</dbReference>
<dbReference type="Pfam" id="PF06580">
    <property type="entry name" value="His_kinase"/>
    <property type="match status" value="1"/>
</dbReference>
<feature type="transmembrane region" description="Helical" evidence="1">
    <location>
        <begin position="54"/>
        <end position="73"/>
    </location>
</feature>
<dbReference type="PANTHER" id="PTHR34220:SF7">
    <property type="entry name" value="SENSOR HISTIDINE KINASE YPDA"/>
    <property type="match status" value="1"/>
</dbReference>
<accession>A0A6L6GCJ9</accession>
<comment type="caution">
    <text evidence="3">The sequence shown here is derived from an EMBL/GenBank/DDBJ whole genome shotgun (WGS) entry which is preliminary data.</text>
</comment>
<evidence type="ECO:0000259" key="2">
    <source>
        <dbReference type="Pfam" id="PF06580"/>
    </source>
</evidence>
<proteinExistence type="predicted"/>
<feature type="domain" description="Signal transduction histidine kinase internal region" evidence="2">
    <location>
        <begin position="196"/>
        <end position="272"/>
    </location>
</feature>
<feature type="transmembrane region" description="Helical" evidence="1">
    <location>
        <begin position="118"/>
        <end position="141"/>
    </location>
</feature>
<dbReference type="RefSeq" id="WP_154771954.1">
    <property type="nucleotide sequence ID" value="NZ_JAXHPE010000005.1"/>
</dbReference>
<organism evidence="3 4">
    <name type="scientific">Acinetobacter faecalis</name>
    <dbReference type="NCBI Taxonomy" id="2665161"/>
    <lineage>
        <taxon>Bacteria</taxon>
        <taxon>Pseudomonadati</taxon>
        <taxon>Pseudomonadota</taxon>
        <taxon>Gammaproteobacteria</taxon>
        <taxon>Moraxellales</taxon>
        <taxon>Moraxellaceae</taxon>
        <taxon>Acinetobacter</taxon>
    </lineage>
</organism>
<evidence type="ECO:0000256" key="1">
    <source>
        <dbReference type="SAM" id="Phobius"/>
    </source>
</evidence>
<dbReference type="PANTHER" id="PTHR34220">
    <property type="entry name" value="SENSOR HISTIDINE KINASE YPDA"/>
    <property type="match status" value="1"/>
</dbReference>
<dbReference type="InterPro" id="IPR010559">
    <property type="entry name" value="Sig_transdc_His_kin_internal"/>
</dbReference>
<evidence type="ECO:0000313" key="4">
    <source>
        <dbReference type="Proteomes" id="UP000473854"/>
    </source>
</evidence>
<dbReference type="Proteomes" id="UP000473854">
    <property type="component" value="Unassembled WGS sequence"/>
</dbReference>
<dbReference type="Gene3D" id="3.30.565.10">
    <property type="entry name" value="Histidine kinase-like ATPase, C-terminal domain"/>
    <property type="match status" value="1"/>
</dbReference>
<reference evidence="3 4" key="1">
    <citation type="submission" date="2019-11" db="EMBL/GenBank/DDBJ databases">
        <authorList>
            <person name="An D."/>
        </authorList>
    </citation>
    <scope>NUCLEOTIDE SEQUENCE [LARGE SCALE GENOMIC DNA]</scope>
    <source>
        <strain evidence="3 4">YIM 103518</strain>
    </source>
</reference>
<dbReference type="AlphaFoldDB" id="A0A6L6GCJ9"/>
<keyword evidence="1" id="KW-0812">Transmembrane</keyword>
<feature type="transmembrane region" description="Helical" evidence="1">
    <location>
        <begin position="161"/>
        <end position="180"/>
    </location>
</feature>
<dbReference type="InterPro" id="IPR050640">
    <property type="entry name" value="Bact_2-comp_sensor_kinase"/>
</dbReference>
<dbReference type="InterPro" id="IPR036890">
    <property type="entry name" value="HATPase_C_sf"/>
</dbReference>
<evidence type="ECO:0000313" key="3">
    <source>
        <dbReference type="EMBL" id="MTD10311.1"/>
    </source>
</evidence>
<feature type="transmembrane region" description="Helical" evidence="1">
    <location>
        <begin position="85"/>
        <end position="106"/>
    </location>
</feature>
<dbReference type="EMBL" id="WLYL01000004">
    <property type="protein sequence ID" value="MTD10311.1"/>
    <property type="molecule type" value="Genomic_DNA"/>
</dbReference>
<dbReference type="GO" id="GO:0016020">
    <property type="term" value="C:membrane"/>
    <property type="evidence" value="ECO:0007669"/>
    <property type="project" value="InterPro"/>
</dbReference>
<keyword evidence="1" id="KW-0472">Membrane</keyword>
<protein>
    <submittedName>
        <fullName evidence="3">Alginate biosynthesis protein</fullName>
    </submittedName>
</protein>
<gene>
    <name evidence="3" type="ORF">GIX10_02415</name>
</gene>